<evidence type="ECO:0000313" key="2">
    <source>
        <dbReference type="EMBL" id="TRY74554.1"/>
    </source>
</evidence>
<protein>
    <recommendedName>
        <fullName evidence="1">Phosphatidylinositol transfer protein N-terminal domain-containing protein</fullName>
    </recommendedName>
</protein>
<reference evidence="2 3" key="1">
    <citation type="journal article" date="2018" name="Nat. Ecol. Evol.">
        <title>Genomic signatures of mitonuclear coevolution across populations of Tigriopus californicus.</title>
        <authorList>
            <person name="Barreto F.S."/>
            <person name="Watson E.T."/>
            <person name="Lima T.G."/>
            <person name="Willett C.S."/>
            <person name="Edmands S."/>
            <person name="Li W."/>
            <person name="Burton R.S."/>
        </authorList>
    </citation>
    <scope>NUCLEOTIDE SEQUENCE [LARGE SCALE GENOMIC DNA]</scope>
    <source>
        <strain evidence="2 3">San Diego</strain>
    </source>
</reference>
<dbReference type="AlphaFoldDB" id="A0A553PA49"/>
<name>A0A553PA49_TIGCA</name>
<evidence type="ECO:0000259" key="1">
    <source>
        <dbReference type="Pfam" id="PF02121"/>
    </source>
</evidence>
<dbReference type="GO" id="GO:0008525">
    <property type="term" value="F:phosphatidylcholine transporter activity"/>
    <property type="evidence" value="ECO:0007669"/>
    <property type="project" value="TreeGrafter"/>
</dbReference>
<dbReference type="EMBL" id="VCGU01000005">
    <property type="protein sequence ID" value="TRY74554.1"/>
    <property type="molecule type" value="Genomic_DNA"/>
</dbReference>
<feature type="domain" description="Phosphatidylinositol transfer protein N-terminal" evidence="1">
    <location>
        <begin position="266"/>
        <end position="512"/>
    </location>
</feature>
<dbReference type="Proteomes" id="UP000318571">
    <property type="component" value="Chromosome 2"/>
</dbReference>
<dbReference type="InterPro" id="IPR001666">
    <property type="entry name" value="PI_transfer"/>
</dbReference>
<dbReference type="PANTHER" id="PTHR10658">
    <property type="entry name" value="PHOSPHATIDYLINOSITOL TRANSFER PROTEIN"/>
    <property type="match status" value="1"/>
</dbReference>
<dbReference type="SUPFAM" id="SSF55961">
    <property type="entry name" value="Bet v1-like"/>
    <property type="match status" value="2"/>
</dbReference>
<dbReference type="GO" id="GO:0031210">
    <property type="term" value="F:phosphatidylcholine binding"/>
    <property type="evidence" value="ECO:0007669"/>
    <property type="project" value="TreeGrafter"/>
</dbReference>
<keyword evidence="3" id="KW-1185">Reference proteome</keyword>
<dbReference type="GO" id="GO:0008526">
    <property type="term" value="F:phosphatidylinositol transfer activity"/>
    <property type="evidence" value="ECO:0007669"/>
    <property type="project" value="TreeGrafter"/>
</dbReference>
<dbReference type="InterPro" id="IPR055261">
    <property type="entry name" value="PI_transfer_N"/>
</dbReference>
<dbReference type="OMA" id="FFIKVET"/>
<dbReference type="GO" id="GO:0035091">
    <property type="term" value="F:phosphatidylinositol binding"/>
    <property type="evidence" value="ECO:0007669"/>
    <property type="project" value="TreeGrafter"/>
</dbReference>
<feature type="domain" description="Phosphatidylinositol transfer protein N-terminal" evidence="1">
    <location>
        <begin position="1"/>
        <end position="250"/>
    </location>
</feature>
<organism evidence="2 3">
    <name type="scientific">Tigriopus californicus</name>
    <name type="common">Marine copepod</name>
    <dbReference type="NCBI Taxonomy" id="6832"/>
    <lineage>
        <taxon>Eukaryota</taxon>
        <taxon>Metazoa</taxon>
        <taxon>Ecdysozoa</taxon>
        <taxon>Arthropoda</taxon>
        <taxon>Crustacea</taxon>
        <taxon>Multicrustacea</taxon>
        <taxon>Hexanauplia</taxon>
        <taxon>Copepoda</taxon>
        <taxon>Harpacticoida</taxon>
        <taxon>Harpacticidae</taxon>
        <taxon>Tigriopus</taxon>
    </lineage>
</organism>
<dbReference type="Pfam" id="PF02121">
    <property type="entry name" value="IP_trans"/>
    <property type="match status" value="2"/>
</dbReference>
<accession>A0A553PA49</accession>
<dbReference type="GO" id="GO:0005737">
    <property type="term" value="C:cytoplasm"/>
    <property type="evidence" value="ECO:0007669"/>
    <property type="project" value="TreeGrafter"/>
</dbReference>
<comment type="caution">
    <text evidence="2">The sequence shown here is derived from an EMBL/GenBank/DDBJ whole genome shotgun (WGS) entry which is preliminary data.</text>
</comment>
<sequence>MLITEFRVTLPMTVEEYQVGQLYSVAEASMNETGGGEGVEVEKNEPYDNYPLLNGKFLKGQYTRKIYHLASKVPTLVKWIAPKGALEILEEAWNAYPYCKTVLTNPGYMKKNFFIKVETYHLADRGESENVHQLTKEQLAQRKVVHIDIANDPVLASDYKKKEDPTQFTSKGGRGPLGGDWRKTVQPVMTAYKLVTIEFKWLGLQNKVEKYGMEAERRLFTNFHRQLFCSIDDWIELTMEDIRKLEDQTQADLKQQRLTGEVRGTKPFRVTLPMTVEEYQVGQLYSVAEASMNETGGGEGVEVEKNEPYDNYPLLNGKFLKGQYTRKIYHLASKVPTLVKWIAPKGALEILEEAWNAYPYCKTVLTNPGYMKKNFFIKVETYHLADRGESENVHQLTKEQLAQRKVVHIDIANDPVLASDYKKKEDPTQFTSKGGRGPLGGDWRKTVQPVMTAYKLVTIEFKWLGLQNKVEKYGMEAERRLFTNFHRQLFCSIDDWIELTMEDIRKLEDQTQADLKQQRLTGEVRGTKPV</sequence>
<proteinExistence type="predicted"/>
<dbReference type="STRING" id="6832.A0A553PA49"/>
<gene>
    <name evidence="2" type="ORF">TCAL_01349</name>
</gene>
<dbReference type="Gene3D" id="3.30.530.20">
    <property type="match status" value="2"/>
</dbReference>
<dbReference type="InterPro" id="IPR023393">
    <property type="entry name" value="START-like_dom_sf"/>
</dbReference>
<dbReference type="PANTHER" id="PTHR10658:SF11">
    <property type="entry name" value="VIBRATOR, ISOFORM B"/>
    <property type="match status" value="1"/>
</dbReference>
<evidence type="ECO:0000313" key="3">
    <source>
        <dbReference type="Proteomes" id="UP000318571"/>
    </source>
</evidence>
<dbReference type="PRINTS" id="PR00391">
    <property type="entry name" value="PITRANSFER"/>
</dbReference>
<dbReference type="FunFam" id="3.30.530.20:FF:000025">
    <property type="entry name" value="Phosphatidylinositol transfer protein beta"/>
    <property type="match status" value="2"/>
</dbReference>